<name>A0A834HHR5_RHOSS</name>
<evidence type="ECO:0000256" key="2">
    <source>
        <dbReference type="ARBA" id="ARBA00011738"/>
    </source>
</evidence>
<dbReference type="GO" id="GO:0009853">
    <property type="term" value="P:photorespiration"/>
    <property type="evidence" value="ECO:0007669"/>
    <property type="project" value="UniProtKB-KW"/>
</dbReference>
<evidence type="ECO:0000256" key="5">
    <source>
        <dbReference type="ARBA" id="ARBA00022857"/>
    </source>
</evidence>
<comment type="function">
    <text evidence="11">Catalyzes the oxidation of 5,10-methylenetetrahydrofolate to 5,10-methenyltetrahydrofolate and then the hydrolysis of 5,10-methenyltetrahydrofolate to 10-formyltetrahydrofolate.</text>
</comment>
<comment type="similarity">
    <text evidence="12">Belongs to the tetrahydrofolate dehydrogenase/cyclohydrolase family.</text>
</comment>
<dbReference type="Pfam" id="PF02882">
    <property type="entry name" value="THF_DHG_CYH_C"/>
    <property type="match status" value="1"/>
</dbReference>
<reference evidence="16" key="1">
    <citation type="submission" date="2019-11" db="EMBL/GenBank/DDBJ databases">
        <authorList>
            <person name="Liu Y."/>
            <person name="Hou J."/>
            <person name="Li T.-Q."/>
            <person name="Guan C.-H."/>
            <person name="Wu X."/>
            <person name="Wu H.-Z."/>
            <person name="Ling F."/>
            <person name="Zhang R."/>
            <person name="Shi X.-G."/>
            <person name="Ren J.-P."/>
            <person name="Chen E.-F."/>
            <person name="Sun J.-M."/>
        </authorList>
    </citation>
    <scope>NUCLEOTIDE SEQUENCE</scope>
    <source>
        <strain evidence="16">Adult_tree_wgs_1</strain>
        <tissue evidence="16">Leaves</tissue>
    </source>
</reference>
<evidence type="ECO:0000256" key="6">
    <source>
        <dbReference type="ARBA" id="ARBA00023002"/>
    </source>
</evidence>
<keyword evidence="5" id="KW-0521">NADP</keyword>
<feature type="region of interest" description="Disordered" evidence="13">
    <location>
        <begin position="36"/>
        <end position="66"/>
    </location>
</feature>
<dbReference type="Pfam" id="PF00763">
    <property type="entry name" value="THF_DHG_CYH"/>
    <property type="match status" value="1"/>
</dbReference>
<dbReference type="SUPFAM" id="SSF51735">
    <property type="entry name" value="NAD(P)-binding Rossmann-fold domains"/>
    <property type="match status" value="1"/>
</dbReference>
<dbReference type="FunFam" id="3.40.50.10860:FF:000001">
    <property type="entry name" value="Bifunctional protein FolD"/>
    <property type="match status" value="1"/>
</dbReference>
<dbReference type="InterPro" id="IPR020867">
    <property type="entry name" value="THF_DH/CycHdrlase_CS"/>
</dbReference>
<evidence type="ECO:0000256" key="9">
    <source>
        <dbReference type="ARBA" id="ARBA00036357"/>
    </source>
</evidence>
<evidence type="ECO:0000256" key="7">
    <source>
        <dbReference type="ARBA" id="ARBA00023238"/>
    </source>
</evidence>
<organism evidence="16 17">
    <name type="scientific">Rhododendron simsii</name>
    <name type="common">Sims's rhododendron</name>
    <dbReference type="NCBI Taxonomy" id="118357"/>
    <lineage>
        <taxon>Eukaryota</taxon>
        <taxon>Viridiplantae</taxon>
        <taxon>Streptophyta</taxon>
        <taxon>Embryophyta</taxon>
        <taxon>Tracheophyta</taxon>
        <taxon>Spermatophyta</taxon>
        <taxon>Magnoliopsida</taxon>
        <taxon>eudicotyledons</taxon>
        <taxon>Gunneridae</taxon>
        <taxon>Pentapetalae</taxon>
        <taxon>asterids</taxon>
        <taxon>Ericales</taxon>
        <taxon>Ericaceae</taxon>
        <taxon>Ericoideae</taxon>
        <taxon>Rhodoreae</taxon>
        <taxon>Rhododendron</taxon>
    </lineage>
</organism>
<dbReference type="PANTHER" id="PTHR48099:SF27">
    <property type="entry name" value="BIFUNCTIONAL PROTEIN FOLD 2"/>
    <property type="match status" value="1"/>
</dbReference>
<dbReference type="GO" id="GO:0004477">
    <property type="term" value="F:methenyltetrahydrofolate cyclohydrolase activity"/>
    <property type="evidence" value="ECO:0007669"/>
    <property type="project" value="UniProtKB-EC"/>
</dbReference>
<dbReference type="FunFam" id="3.40.50.720:FF:000006">
    <property type="entry name" value="Bifunctional protein FolD"/>
    <property type="match status" value="1"/>
</dbReference>
<evidence type="ECO:0000256" key="8">
    <source>
        <dbReference type="ARBA" id="ARBA00023268"/>
    </source>
</evidence>
<dbReference type="CDD" id="cd01080">
    <property type="entry name" value="NAD_bind_m-THF_DH_Cyclohyd"/>
    <property type="match status" value="1"/>
</dbReference>
<keyword evidence="17" id="KW-1185">Reference proteome</keyword>
<sequence length="373" mass="40200">MKPQNFSGESSLIQESKRTVGENFRQMIKAAMVAVDGRGSGSSRPISNSKEIERRNGNMGYGSDQKKEATVIDGKAIAQTIRSEIASEVRHLSDKYGKVPGLAVVIVGTRKDSQSYVSMKRKACAEVGIKSFDVDLPEQVPEAELISKVHELNADPDVHGILVQLPLPKHINEEKVLSEITIEKDVDGFHPLNIGKLAMKGREPLFLPCTPKATYLVLKSERYSKIGCLELLSRSGINIKGKKAVVVGRSNIVGLPVSLLLLKADATVTVVHSHTHDPESIIREADIIIAAAGQAMMIKGSWIKPGAAVIDVGTNAVDDPSKKAGYRLVGDVDYKEACKVAGWITPVPGGVGPMTVAMLLKNTLEGAKRVIKQ</sequence>
<accession>A0A834HHR5</accession>
<dbReference type="PROSITE" id="PS00767">
    <property type="entry name" value="THF_DHG_CYH_2"/>
    <property type="match status" value="1"/>
</dbReference>
<evidence type="ECO:0000256" key="11">
    <source>
        <dbReference type="ARBA" id="ARBA00058319"/>
    </source>
</evidence>
<evidence type="ECO:0000256" key="12">
    <source>
        <dbReference type="ARBA" id="ARBA00061364"/>
    </source>
</evidence>
<evidence type="ECO:0000313" key="17">
    <source>
        <dbReference type="Proteomes" id="UP000626092"/>
    </source>
</evidence>
<dbReference type="OrthoDB" id="5126881at2759"/>
<dbReference type="Gene3D" id="3.40.50.10860">
    <property type="entry name" value="Leucine Dehydrogenase, chain A, domain 1"/>
    <property type="match status" value="1"/>
</dbReference>
<comment type="pathway">
    <text evidence="1">One-carbon metabolism; tetrahydrofolate interconversion.</text>
</comment>
<evidence type="ECO:0000256" key="3">
    <source>
        <dbReference type="ARBA" id="ARBA00022563"/>
    </source>
</evidence>
<evidence type="ECO:0000256" key="10">
    <source>
        <dbReference type="ARBA" id="ARBA00052194"/>
    </source>
</evidence>
<dbReference type="AlphaFoldDB" id="A0A834HHR5"/>
<comment type="catalytic activity">
    <reaction evidence="10">
        <text>(6R)-5,10-methylene-5,6,7,8-tetrahydrofolate + NADP(+) = (6R)-5,10-methenyltetrahydrofolate + NADPH</text>
        <dbReference type="Rhea" id="RHEA:22812"/>
        <dbReference type="ChEBI" id="CHEBI:15636"/>
        <dbReference type="ChEBI" id="CHEBI:57455"/>
        <dbReference type="ChEBI" id="CHEBI:57783"/>
        <dbReference type="ChEBI" id="CHEBI:58349"/>
        <dbReference type="EC" id="1.5.1.5"/>
    </reaction>
</comment>
<gene>
    <name evidence="16" type="ORF">RHSIM_Rhsim01G0283500</name>
</gene>
<dbReference type="PANTHER" id="PTHR48099">
    <property type="entry name" value="C-1-TETRAHYDROFOLATE SYNTHASE, CYTOPLASMIC-RELATED"/>
    <property type="match status" value="1"/>
</dbReference>
<evidence type="ECO:0000256" key="1">
    <source>
        <dbReference type="ARBA" id="ARBA00004777"/>
    </source>
</evidence>
<dbReference type="Proteomes" id="UP000626092">
    <property type="component" value="Unassembled WGS sequence"/>
</dbReference>
<evidence type="ECO:0000313" key="16">
    <source>
        <dbReference type="EMBL" id="KAF7153423.1"/>
    </source>
</evidence>
<proteinExistence type="inferred from homology"/>
<dbReference type="PRINTS" id="PR00085">
    <property type="entry name" value="THFDHDRGNASE"/>
</dbReference>
<keyword evidence="3" id="KW-0554">One-carbon metabolism</keyword>
<dbReference type="GO" id="GO:0035999">
    <property type="term" value="P:tetrahydrofolate interconversion"/>
    <property type="evidence" value="ECO:0007669"/>
    <property type="project" value="TreeGrafter"/>
</dbReference>
<dbReference type="EMBL" id="WJXA01000001">
    <property type="protein sequence ID" value="KAF7153423.1"/>
    <property type="molecule type" value="Genomic_DNA"/>
</dbReference>
<dbReference type="GO" id="GO:0005829">
    <property type="term" value="C:cytosol"/>
    <property type="evidence" value="ECO:0007669"/>
    <property type="project" value="TreeGrafter"/>
</dbReference>
<evidence type="ECO:0008006" key="18">
    <source>
        <dbReference type="Google" id="ProtNLM"/>
    </source>
</evidence>
<dbReference type="InterPro" id="IPR020631">
    <property type="entry name" value="THF_DH/CycHdrlase_NAD-bd_dom"/>
</dbReference>
<comment type="subunit">
    <text evidence="2">Homodimer.</text>
</comment>
<comment type="catalytic activity">
    <reaction evidence="9">
        <text>(6R)-5,10-methenyltetrahydrofolate + H2O = (6R)-10-formyltetrahydrofolate + H(+)</text>
        <dbReference type="Rhea" id="RHEA:23700"/>
        <dbReference type="ChEBI" id="CHEBI:15377"/>
        <dbReference type="ChEBI" id="CHEBI:15378"/>
        <dbReference type="ChEBI" id="CHEBI:57455"/>
        <dbReference type="ChEBI" id="CHEBI:195366"/>
        <dbReference type="EC" id="3.5.4.9"/>
    </reaction>
</comment>
<evidence type="ECO:0000259" key="15">
    <source>
        <dbReference type="Pfam" id="PF02882"/>
    </source>
</evidence>
<evidence type="ECO:0000256" key="13">
    <source>
        <dbReference type="SAM" id="MobiDB-lite"/>
    </source>
</evidence>
<comment type="caution">
    <text evidence="16">The sequence shown here is derived from an EMBL/GenBank/DDBJ whole genome shotgun (WGS) entry which is preliminary data.</text>
</comment>
<dbReference type="InterPro" id="IPR000672">
    <property type="entry name" value="THF_DH/CycHdrlase"/>
</dbReference>
<dbReference type="InterPro" id="IPR046346">
    <property type="entry name" value="Aminoacid_DH-like_N_sf"/>
</dbReference>
<keyword evidence="4" id="KW-0378">Hydrolase</keyword>
<dbReference type="InterPro" id="IPR020630">
    <property type="entry name" value="THF_DH/CycHdrlase_cat_dom"/>
</dbReference>
<dbReference type="HAMAP" id="MF_01576">
    <property type="entry name" value="THF_DHG_CYH"/>
    <property type="match status" value="1"/>
</dbReference>
<dbReference type="GO" id="GO:0004488">
    <property type="term" value="F:methylenetetrahydrofolate dehydrogenase (NADP+) activity"/>
    <property type="evidence" value="ECO:0007669"/>
    <property type="project" value="UniProtKB-EC"/>
</dbReference>
<keyword evidence="8" id="KW-0511">Multifunctional enzyme</keyword>
<protein>
    <recommendedName>
        <fullName evidence="18">Methenyltetrahydrofolate cyclohydrolase</fullName>
    </recommendedName>
</protein>
<keyword evidence="7" id="KW-0601">Photorespiration</keyword>
<dbReference type="SUPFAM" id="SSF53223">
    <property type="entry name" value="Aminoacid dehydrogenase-like, N-terminal domain"/>
    <property type="match status" value="1"/>
</dbReference>
<dbReference type="Gene3D" id="3.40.50.720">
    <property type="entry name" value="NAD(P)-binding Rossmann-like Domain"/>
    <property type="match status" value="1"/>
</dbReference>
<feature type="domain" description="Tetrahydrofolate dehydrogenase/cyclohydrolase NAD(P)-binding" evidence="15">
    <location>
        <begin position="226"/>
        <end position="369"/>
    </location>
</feature>
<feature type="domain" description="Tetrahydrofolate dehydrogenase/cyclohydrolase catalytic" evidence="14">
    <location>
        <begin position="72"/>
        <end position="187"/>
    </location>
</feature>
<dbReference type="PROSITE" id="PS00766">
    <property type="entry name" value="THF_DHG_CYH_1"/>
    <property type="match status" value="1"/>
</dbReference>
<evidence type="ECO:0000256" key="4">
    <source>
        <dbReference type="ARBA" id="ARBA00022801"/>
    </source>
</evidence>
<evidence type="ECO:0000259" key="14">
    <source>
        <dbReference type="Pfam" id="PF00763"/>
    </source>
</evidence>
<keyword evidence="6" id="KW-0560">Oxidoreductase</keyword>
<dbReference type="InterPro" id="IPR036291">
    <property type="entry name" value="NAD(P)-bd_dom_sf"/>
</dbReference>